<feature type="transmembrane region" description="Helical" evidence="8">
    <location>
        <begin position="178"/>
        <end position="200"/>
    </location>
</feature>
<keyword evidence="4" id="KW-1003">Cell membrane</keyword>
<reference evidence="9 10" key="1">
    <citation type="submission" date="2018-06" db="EMBL/GenBank/DDBJ databases">
        <authorList>
            <consortium name="Pathogen Informatics"/>
            <person name="Doyle S."/>
        </authorList>
    </citation>
    <scope>NUCLEOTIDE SEQUENCE [LARGE SCALE GENOMIC DNA]</scope>
    <source>
        <strain evidence="9 10">NCTC8129</strain>
    </source>
</reference>
<feature type="transmembrane region" description="Helical" evidence="8">
    <location>
        <begin position="345"/>
        <end position="364"/>
    </location>
</feature>
<dbReference type="EMBL" id="UGIF01000002">
    <property type="protein sequence ID" value="STP29349.1"/>
    <property type="molecule type" value="Genomic_DNA"/>
</dbReference>
<name>A0A377KJK1_9ENTE</name>
<feature type="transmembrane region" description="Helical" evidence="8">
    <location>
        <begin position="53"/>
        <end position="74"/>
    </location>
</feature>
<gene>
    <name evidence="9" type="primary">yhhT_3</name>
    <name evidence="9" type="ORF">NCTC8129_01545</name>
</gene>
<dbReference type="Pfam" id="PF01594">
    <property type="entry name" value="AI-2E_transport"/>
    <property type="match status" value="1"/>
</dbReference>
<feature type="transmembrane region" description="Helical" evidence="8">
    <location>
        <begin position="321"/>
        <end position="339"/>
    </location>
</feature>
<keyword evidence="7 8" id="KW-0472">Membrane</keyword>
<dbReference type="PANTHER" id="PTHR21716">
    <property type="entry name" value="TRANSMEMBRANE PROTEIN"/>
    <property type="match status" value="1"/>
</dbReference>
<dbReference type="RefSeq" id="WP_115235184.1">
    <property type="nucleotide sequence ID" value="NZ_UGIF01000002.1"/>
</dbReference>
<comment type="subcellular location">
    <subcellularLocation>
        <location evidence="1">Cell membrane</location>
        <topology evidence="1">Multi-pass membrane protein</topology>
    </subcellularLocation>
</comment>
<dbReference type="Proteomes" id="UP000254070">
    <property type="component" value="Unassembled WGS sequence"/>
</dbReference>
<comment type="similarity">
    <text evidence="2">Belongs to the autoinducer-2 exporter (AI-2E) (TC 2.A.86) family.</text>
</comment>
<dbReference type="GO" id="GO:0005886">
    <property type="term" value="C:plasma membrane"/>
    <property type="evidence" value="ECO:0007669"/>
    <property type="project" value="UniProtKB-SubCell"/>
</dbReference>
<evidence type="ECO:0000256" key="1">
    <source>
        <dbReference type="ARBA" id="ARBA00004651"/>
    </source>
</evidence>
<evidence type="ECO:0000256" key="6">
    <source>
        <dbReference type="ARBA" id="ARBA00022989"/>
    </source>
</evidence>
<evidence type="ECO:0000256" key="2">
    <source>
        <dbReference type="ARBA" id="ARBA00009773"/>
    </source>
</evidence>
<sequence length="385" mass="42990">MEEKNKKSRPISWFWRWFLNNQVVTSLLVVLLVLLIVFLFTKVSYLFEPIWQFLAIVGLPIILAGILYYLMNPVVDYLEKQRIPRIYSIIGLFVLVVALIVWGSVVIIPKIQEQTVSFVGNFPKYVDTIDNKLTEILRDPLFNQFRDQLESAGEKFVSSAGDMLQDISKSTVQSLGSFVGAVATVLVAVLTMPFILFYLLKDGKQLAPYFVKFLPTRMRKPTLKVLGEMNDQVSSYIRGQLTVAFAVAIMFMIGFAIIGLDYAVTLGIVAGFLNLIPYLGSFLAMIPAVFLAIVAGPVMLVKVLIVFALEQTIEGRLISPLVLGNQLAIHPVTILLVLLTSGKLFGIIGVILGIPVYAAVKVIISHVFEWYTTISSLYEEKNNEL</sequence>
<feature type="transmembrane region" description="Helical" evidence="8">
    <location>
        <begin position="86"/>
        <end position="108"/>
    </location>
</feature>
<feature type="transmembrane region" description="Helical" evidence="8">
    <location>
        <begin position="282"/>
        <end position="309"/>
    </location>
</feature>
<dbReference type="GO" id="GO:0055085">
    <property type="term" value="P:transmembrane transport"/>
    <property type="evidence" value="ECO:0007669"/>
    <property type="project" value="TreeGrafter"/>
</dbReference>
<protein>
    <submittedName>
        <fullName evidence="9">Permease</fullName>
    </submittedName>
</protein>
<dbReference type="AlphaFoldDB" id="A0A377KJK1"/>
<dbReference type="InterPro" id="IPR002549">
    <property type="entry name" value="AI-2E-like"/>
</dbReference>
<feature type="transmembrane region" description="Helical" evidence="8">
    <location>
        <begin position="21"/>
        <end position="41"/>
    </location>
</feature>
<keyword evidence="3" id="KW-0813">Transport</keyword>
<proteinExistence type="inferred from homology"/>
<organism evidence="9 10">
    <name type="scientific">Enterococcus durans</name>
    <dbReference type="NCBI Taxonomy" id="53345"/>
    <lineage>
        <taxon>Bacteria</taxon>
        <taxon>Bacillati</taxon>
        <taxon>Bacillota</taxon>
        <taxon>Bacilli</taxon>
        <taxon>Lactobacillales</taxon>
        <taxon>Enterococcaceae</taxon>
        <taxon>Enterococcus</taxon>
    </lineage>
</organism>
<accession>A0A377KJK1</accession>
<dbReference type="PANTHER" id="PTHR21716:SF53">
    <property type="entry name" value="PERMEASE PERM-RELATED"/>
    <property type="match status" value="1"/>
</dbReference>
<keyword evidence="5 8" id="KW-0812">Transmembrane</keyword>
<evidence type="ECO:0000313" key="9">
    <source>
        <dbReference type="EMBL" id="STP29349.1"/>
    </source>
</evidence>
<feature type="transmembrane region" description="Helical" evidence="8">
    <location>
        <begin position="243"/>
        <end position="276"/>
    </location>
</feature>
<evidence type="ECO:0000256" key="8">
    <source>
        <dbReference type="SAM" id="Phobius"/>
    </source>
</evidence>
<evidence type="ECO:0000256" key="4">
    <source>
        <dbReference type="ARBA" id="ARBA00022475"/>
    </source>
</evidence>
<evidence type="ECO:0000256" key="5">
    <source>
        <dbReference type="ARBA" id="ARBA00022692"/>
    </source>
</evidence>
<keyword evidence="6 8" id="KW-1133">Transmembrane helix</keyword>
<evidence type="ECO:0000313" key="10">
    <source>
        <dbReference type="Proteomes" id="UP000254070"/>
    </source>
</evidence>
<evidence type="ECO:0000256" key="3">
    <source>
        <dbReference type="ARBA" id="ARBA00022448"/>
    </source>
</evidence>
<evidence type="ECO:0000256" key="7">
    <source>
        <dbReference type="ARBA" id="ARBA00023136"/>
    </source>
</evidence>